<dbReference type="Proteomes" id="UP000243426">
    <property type="component" value="Chromosome I"/>
</dbReference>
<dbReference type="SUPFAM" id="SSF46565">
    <property type="entry name" value="Chaperone J-domain"/>
    <property type="match status" value="1"/>
</dbReference>
<evidence type="ECO:0000259" key="2">
    <source>
        <dbReference type="PROSITE" id="PS50076"/>
    </source>
</evidence>
<dbReference type="InterPro" id="IPR021059">
    <property type="entry name" value="DnaJ-related_N"/>
</dbReference>
<evidence type="ECO:0000313" key="4">
    <source>
        <dbReference type="Proteomes" id="UP000243426"/>
    </source>
</evidence>
<dbReference type="InterPro" id="IPR036869">
    <property type="entry name" value="J_dom_sf"/>
</dbReference>
<evidence type="ECO:0000256" key="1">
    <source>
        <dbReference type="ARBA" id="ARBA00023186"/>
    </source>
</evidence>
<sequence length="204" mass="23544">MIKPTAQDLLPTGFDNCVLQLLEANPEGVSEFVLIRHLADVFPESVFAVPGVLRDPLQMFQAHFLLFHSLYRLSDVLAVSQQELSINVLRIALGSRRACHPGVEINDSIRTYYLDWDQWLETSAGDVERLLDQFWQGRRAPVTEREVIWAREFFGLTALDDGGSVKPRYRRLMMRHHPDRGGSTEQGREINKAYLILNRYYQLE</sequence>
<evidence type="ECO:0000313" key="3">
    <source>
        <dbReference type="EMBL" id="SDS07359.1"/>
    </source>
</evidence>
<dbReference type="STRING" id="797277.SAMN05216198_1115"/>
<dbReference type="RefSeq" id="WP_090272419.1">
    <property type="nucleotide sequence ID" value="NZ_LT629748.1"/>
</dbReference>
<keyword evidence="1" id="KW-0143">Chaperone</keyword>
<dbReference type="PROSITE" id="PS50076">
    <property type="entry name" value="DNAJ_2"/>
    <property type="match status" value="1"/>
</dbReference>
<gene>
    <name evidence="3" type="ORF">SAMN05216198_1115</name>
</gene>
<feature type="domain" description="J" evidence="2">
    <location>
        <begin position="149"/>
        <end position="202"/>
    </location>
</feature>
<dbReference type="EMBL" id="LT629748">
    <property type="protein sequence ID" value="SDS07359.1"/>
    <property type="molecule type" value="Genomic_DNA"/>
</dbReference>
<proteinExistence type="predicted"/>
<dbReference type="Gene3D" id="1.10.287.110">
    <property type="entry name" value="DnaJ domain"/>
    <property type="match status" value="1"/>
</dbReference>
<dbReference type="Pfam" id="PF12339">
    <property type="entry name" value="DNAJ_related"/>
    <property type="match status" value="1"/>
</dbReference>
<dbReference type="CDD" id="cd06257">
    <property type="entry name" value="DnaJ"/>
    <property type="match status" value="1"/>
</dbReference>
<keyword evidence="4" id="KW-1185">Reference proteome</keyword>
<reference evidence="4" key="1">
    <citation type="submission" date="2016-10" db="EMBL/GenBank/DDBJ databases">
        <authorList>
            <person name="Varghese N."/>
            <person name="Submissions S."/>
        </authorList>
    </citation>
    <scope>NUCLEOTIDE SEQUENCE [LARGE SCALE GENOMIC DNA]</scope>
    <source>
        <strain evidence="4">2SM5</strain>
    </source>
</reference>
<organism evidence="3 4">
    <name type="scientific">Halopseudomonas litoralis</name>
    <dbReference type="NCBI Taxonomy" id="797277"/>
    <lineage>
        <taxon>Bacteria</taxon>
        <taxon>Pseudomonadati</taxon>
        <taxon>Pseudomonadota</taxon>
        <taxon>Gammaproteobacteria</taxon>
        <taxon>Pseudomonadales</taxon>
        <taxon>Pseudomonadaceae</taxon>
        <taxon>Halopseudomonas</taxon>
    </lineage>
</organism>
<dbReference type="InterPro" id="IPR001623">
    <property type="entry name" value="DnaJ_domain"/>
</dbReference>
<dbReference type="OrthoDB" id="581986at2"/>
<dbReference type="AlphaFoldDB" id="A0A1H1P9P7"/>
<accession>A0A1H1P9P7</accession>
<name>A0A1H1P9P7_9GAMM</name>
<protein>
    <submittedName>
        <fullName evidence="3">DNA-J related protein</fullName>
    </submittedName>
</protein>